<name>A0A7J7ZXF0_MYOMY</name>
<keyword evidence="2" id="KW-1185">Reference proteome</keyword>
<dbReference type="Proteomes" id="UP000527355">
    <property type="component" value="Unassembled WGS sequence"/>
</dbReference>
<dbReference type="EMBL" id="JABWUV010000002">
    <property type="protein sequence ID" value="KAF6378801.1"/>
    <property type="molecule type" value="Genomic_DNA"/>
</dbReference>
<organism evidence="1 2">
    <name type="scientific">Myotis myotis</name>
    <name type="common">Greater mouse-eared bat</name>
    <name type="synonym">Vespertilio myotis</name>
    <dbReference type="NCBI Taxonomy" id="51298"/>
    <lineage>
        <taxon>Eukaryota</taxon>
        <taxon>Metazoa</taxon>
        <taxon>Chordata</taxon>
        <taxon>Craniata</taxon>
        <taxon>Vertebrata</taxon>
        <taxon>Euteleostomi</taxon>
        <taxon>Mammalia</taxon>
        <taxon>Eutheria</taxon>
        <taxon>Laurasiatheria</taxon>
        <taxon>Chiroptera</taxon>
        <taxon>Yangochiroptera</taxon>
        <taxon>Vespertilionidae</taxon>
        <taxon>Myotis</taxon>
    </lineage>
</organism>
<sequence>MMVINTSCLIHTTSNTLSSPPPLFSFPSHKHSHLSQVQATWKDLVLQVTSEGQTICKHTLEHLHGAEEETVTLTKGCAPVLAPLLCLAGPFLCTHASSHDPPSFLCPFPNFPLGRIISLSGQG</sequence>
<evidence type="ECO:0000313" key="1">
    <source>
        <dbReference type="EMBL" id="KAF6378801.1"/>
    </source>
</evidence>
<comment type="caution">
    <text evidence="1">The sequence shown here is derived from an EMBL/GenBank/DDBJ whole genome shotgun (WGS) entry which is preliminary data.</text>
</comment>
<protein>
    <submittedName>
        <fullName evidence="1">Uncharacterized protein</fullName>
    </submittedName>
</protein>
<proteinExistence type="predicted"/>
<evidence type="ECO:0000313" key="2">
    <source>
        <dbReference type="Proteomes" id="UP000527355"/>
    </source>
</evidence>
<reference evidence="1 2" key="1">
    <citation type="journal article" date="2020" name="Nature">
        <title>Six reference-quality genomes reveal evolution of bat adaptations.</title>
        <authorList>
            <person name="Jebb D."/>
            <person name="Huang Z."/>
            <person name="Pippel M."/>
            <person name="Hughes G.M."/>
            <person name="Lavrichenko K."/>
            <person name="Devanna P."/>
            <person name="Winkler S."/>
            <person name="Jermiin L.S."/>
            <person name="Skirmuntt E.C."/>
            <person name="Katzourakis A."/>
            <person name="Burkitt-Gray L."/>
            <person name="Ray D.A."/>
            <person name="Sullivan K.A.M."/>
            <person name="Roscito J.G."/>
            <person name="Kirilenko B.M."/>
            <person name="Davalos L.M."/>
            <person name="Corthals A.P."/>
            <person name="Power M.L."/>
            <person name="Jones G."/>
            <person name="Ransome R.D."/>
            <person name="Dechmann D.K.N."/>
            <person name="Locatelli A.G."/>
            <person name="Puechmaille S.J."/>
            <person name="Fedrigo O."/>
            <person name="Jarvis E.D."/>
            <person name="Hiller M."/>
            <person name="Vernes S.C."/>
            <person name="Myers E.W."/>
            <person name="Teeling E.C."/>
        </authorList>
    </citation>
    <scope>NUCLEOTIDE SEQUENCE [LARGE SCALE GENOMIC DNA]</scope>
    <source>
        <strain evidence="1">MMyoMyo1</strain>
        <tissue evidence="1">Flight muscle</tissue>
    </source>
</reference>
<accession>A0A7J7ZXF0</accession>
<gene>
    <name evidence="1" type="ORF">mMyoMyo1_009704</name>
</gene>
<dbReference type="AlphaFoldDB" id="A0A7J7ZXF0"/>